<feature type="binding site" evidence="18">
    <location>
        <position position="315"/>
    </location>
    <ligand>
        <name>Mg(2+)</name>
        <dbReference type="ChEBI" id="CHEBI:18420"/>
        <label>2</label>
    </ligand>
</feature>
<evidence type="ECO:0000313" key="21">
    <source>
        <dbReference type="EMBL" id="AIN47308.1"/>
    </source>
</evidence>
<dbReference type="InterPro" id="IPR011095">
    <property type="entry name" value="Dala_Dala_lig_C"/>
</dbReference>
<accession>A0A088NB37</accession>
<evidence type="ECO:0000256" key="11">
    <source>
        <dbReference type="ARBA" id="ARBA00022984"/>
    </source>
</evidence>
<dbReference type="PIRSF" id="PIRSF039102">
    <property type="entry name" value="Ddl/VanB"/>
    <property type="match status" value="1"/>
</dbReference>
<dbReference type="InterPro" id="IPR005905">
    <property type="entry name" value="D_ala_D_ala"/>
</dbReference>
<feature type="domain" description="ATP-grasp" evidence="20">
    <location>
        <begin position="145"/>
        <end position="348"/>
    </location>
</feature>
<evidence type="ECO:0000256" key="2">
    <source>
        <dbReference type="ARBA" id="ARBA00003921"/>
    </source>
</evidence>
<feature type="binding site" evidence="18">
    <location>
        <position position="315"/>
    </location>
    <ligand>
        <name>Mg(2+)</name>
        <dbReference type="ChEBI" id="CHEBI:18420"/>
        <label>1</label>
    </ligand>
</feature>
<keyword evidence="7 17" id="KW-0547">Nucleotide-binding</keyword>
<evidence type="ECO:0000256" key="14">
    <source>
        <dbReference type="ARBA" id="ARBA00047614"/>
    </source>
</evidence>
<evidence type="ECO:0000256" key="8">
    <source>
        <dbReference type="ARBA" id="ARBA00022840"/>
    </source>
</evidence>
<dbReference type="SUPFAM" id="SSF52440">
    <property type="entry name" value="PreATP-grasp domain"/>
    <property type="match status" value="1"/>
</dbReference>
<evidence type="ECO:0000256" key="13">
    <source>
        <dbReference type="ARBA" id="ARBA00023316"/>
    </source>
</evidence>
<sequence length="368" mass="40681">MAKLRVGLIFGGPSAEHEVSLQSAKNIVETIDQEKFDVVLLSIDKEGKWHINDSSDYLIYGENPKYISLKRSNKHVAIVPGRKQSQLVQIETLETLCQLDVIFPIVHGTLGEDGNLQGLLRMANLPFVGSPVLGSAVSMDKDIAKRLLRTADIAVVPSITLTNTNRAHVSYEQIITDLGSSLFIKPANQGSSVGVSQVTDRISFENALTLAFNFDHKVLVESTINGRELECAVLGNDHPETSLCGEIVLSDHFYSYEKKYLSEHGALIMVPAAISQEISNAIRLIAVRAFQALNCAGMARVDVFLTHDNKVLVNEVNTLPGFTNISMYPKLWQATGVSYSELITRLIELAIERDHQERSAKFGRHERI</sequence>
<dbReference type="PROSITE" id="PS00844">
    <property type="entry name" value="DALA_DALA_LIGASE_2"/>
    <property type="match status" value="1"/>
</dbReference>
<evidence type="ECO:0000256" key="19">
    <source>
        <dbReference type="PROSITE-ProRule" id="PRU00409"/>
    </source>
</evidence>
<dbReference type="GO" id="GO:0005524">
    <property type="term" value="F:ATP binding"/>
    <property type="evidence" value="ECO:0007669"/>
    <property type="project" value="UniProtKB-UniRule"/>
</dbReference>
<evidence type="ECO:0000256" key="7">
    <source>
        <dbReference type="ARBA" id="ARBA00022741"/>
    </source>
</evidence>
<evidence type="ECO:0000313" key="22">
    <source>
        <dbReference type="Proteomes" id="UP000067325"/>
    </source>
</evidence>
<feature type="binding site" evidence="17">
    <location>
        <begin position="221"/>
        <end position="228"/>
    </location>
    <ligand>
        <name>ATP</name>
        <dbReference type="ChEBI" id="CHEBI:30616"/>
    </ligand>
</feature>
<comment type="cofactor">
    <cofactor evidence="18">
        <name>Mg(2+)</name>
        <dbReference type="ChEBI" id="CHEBI:18420"/>
    </cofactor>
    <cofactor evidence="18">
        <name>Mn(2+)</name>
        <dbReference type="ChEBI" id="CHEBI:29035"/>
    </cofactor>
    <text evidence="18">Binds 2 magnesium or manganese ions per subunit.</text>
</comment>
<keyword evidence="13 15" id="KW-0961">Cell wall biogenesis/degradation</keyword>
<feature type="active site" evidence="16">
    <location>
        <position position="326"/>
    </location>
</feature>
<organism evidence="21 22">
    <name type="scientific">Candidatus Palibaumannia cicadellinicola</name>
    <dbReference type="NCBI Taxonomy" id="186490"/>
    <lineage>
        <taxon>Bacteria</taxon>
        <taxon>Pseudomonadati</taxon>
        <taxon>Pseudomonadota</taxon>
        <taxon>Gammaproteobacteria</taxon>
        <taxon>Candidatus Palibaumannia</taxon>
    </lineage>
</organism>
<feature type="binding site" evidence="17">
    <location>
        <position position="141"/>
    </location>
    <ligand>
        <name>ATP</name>
        <dbReference type="ChEBI" id="CHEBI:30616"/>
    </ligand>
</feature>
<comment type="cofactor">
    <cofactor evidence="1">
        <name>Mn(2+)</name>
        <dbReference type="ChEBI" id="CHEBI:29035"/>
    </cofactor>
</comment>
<dbReference type="Proteomes" id="UP000067325">
    <property type="component" value="Chromosome"/>
</dbReference>
<feature type="binding site" evidence="17">
    <location>
        <begin position="183"/>
        <end position="185"/>
    </location>
    <ligand>
        <name>ATP</name>
        <dbReference type="ChEBI" id="CHEBI:30616"/>
    </ligand>
</feature>
<dbReference type="Gene3D" id="3.30.1490.20">
    <property type="entry name" value="ATP-grasp fold, A domain"/>
    <property type="match status" value="1"/>
</dbReference>
<evidence type="ECO:0000256" key="9">
    <source>
        <dbReference type="ARBA" id="ARBA00022842"/>
    </source>
</evidence>
<dbReference type="Pfam" id="PF07478">
    <property type="entry name" value="Dala_Dala_lig_C"/>
    <property type="match status" value="1"/>
</dbReference>
<dbReference type="GO" id="GO:0005829">
    <property type="term" value="C:cytosol"/>
    <property type="evidence" value="ECO:0007669"/>
    <property type="project" value="TreeGrafter"/>
</dbReference>
<dbReference type="GO" id="GO:0009252">
    <property type="term" value="P:peptidoglycan biosynthetic process"/>
    <property type="evidence" value="ECO:0007669"/>
    <property type="project" value="UniProtKB-UniRule"/>
</dbReference>
<dbReference type="KEGG" id="bcib:IM45_873"/>
<comment type="catalytic activity">
    <reaction evidence="14 15">
        <text>2 D-alanine + ATP = D-alanyl-D-alanine + ADP + phosphate + H(+)</text>
        <dbReference type="Rhea" id="RHEA:11224"/>
        <dbReference type="ChEBI" id="CHEBI:15378"/>
        <dbReference type="ChEBI" id="CHEBI:30616"/>
        <dbReference type="ChEBI" id="CHEBI:43474"/>
        <dbReference type="ChEBI" id="CHEBI:57416"/>
        <dbReference type="ChEBI" id="CHEBI:57822"/>
        <dbReference type="ChEBI" id="CHEBI:456216"/>
        <dbReference type="EC" id="6.3.2.4"/>
    </reaction>
</comment>
<dbReference type="InterPro" id="IPR011127">
    <property type="entry name" value="Dala_Dala_lig_N"/>
</dbReference>
<dbReference type="GO" id="GO:0008716">
    <property type="term" value="F:D-alanine-D-alanine ligase activity"/>
    <property type="evidence" value="ECO:0007669"/>
    <property type="project" value="UniProtKB-UniRule"/>
</dbReference>
<evidence type="ECO:0000256" key="15">
    <source>
        <dbReference type="HAMAP-Rule" id="MF_00047"/>
    </source>
</evidence>
<keyword evidence="6 18" id="KW-0479">Metal-binding</keyword>
<dbReference type="NCBIfam" id="TIGR01205">
    <property type="entry name" value="D_ala_D_alaTIGR"/>
    <property type="match status" value="1"/>
</dbReference>
<name>A0A088NB37_9GAMM</name>
<evidence type="ECO:0000256" key="16">
    <source>
        <dbReference type="PIRSR" id="PIRSR039102-1"/>
    </source>
</evidence>
<evidence type="ECO:0000256" key="10">
    <source>
        <dbReference type="ARBA" id="ARBA00022960"/>
    </source>
</evidence>
<evidence type="ECO:0000256" key="3">
    <source>
        <dbReference type="ARBA" id="ARBA00004752"/>
    </source>
</evidence>
<feature type="binding site" evidence="17">
    <location>
        <begin position="314"/>
        <end position="315"/>
    </location>
    <ligand>
        <name>ATP</name>
        <dbReference type="ChEBI" id="CHEBI:30616"/>
    </ligand>
</feature>
<keyword evidence="12 18" id="KW-0464">Manganese</keyword>
<evidence type="ECO:0000256" key="5">
    <source>
        <dbReference type="ARBA" id="ARBA00022598"/>
    </source>
</evidence>
<dbReference type="NCBIfam" id="NF002528">
    <property type="entry name" value="PRK01966.1-4"/>
    <property type="match status" value="1"/>
</dbReference>
<dbReference type="GO" id="GO:0008360">
    <property type="term" value="P:regulation of cell shape"/>
    <property type="evidence" value="ECO:0007669"/>
    <property type="project" value="UniProtKB-KW"/>
</dbReference>
<dbReference type="InterPro" id="IPR000291">
    <property type="entry name" value="D-Ala_lig_Van_CS"/>
</dbReference>
<dbReference type="RefSeq" id="WP_081901723.1">
    <property type="nucleotide sequence ID" value="NZ_CP008985.1"/>
</dbReference>
<dbReference type="InterPro" id="IPR013815">
    <property type="entry name" value="ATP_grasp_subdomain_1"/>
</dbReference>
<dbReference type="FunFam" id="3.30.470.20:FF:000008">
    <property type="entry name" value="D-alanine--D-alanine ligase"/>
    <property type="match status" value="1"/>
</dbReference>
<dbReference type="OrthoDB" id="9813261at2"/>
<keyword evidence="8 19" id="KW-0067">ATP-binding</keyword>
<dbReference type="GO" id="GO:0046872">
    <property type="term" value="F:metal ion binding"/>
    <property type="evidence" value="ECO:0007669"/>
    <property type="project" value="UniProtKB-KW"/>
</dbReference>
<feature type="binding site" evidence="18">
    <location>
        <position position="317"/>
    </location>
    <ligand>
        <name>Mg(2+)</name>
        <dbReference type="ChEBI" id="CHEBI:18420"/>
        <label>2</label>
    </ligand>
</feature>
<keyword evidence="10 15" id="KW-0133">Cell shape</keyword>
<evidence type="ECO:0000256" key="6">
    <source>
        <dbReference type="ARBA" id="ARBA00022723"/>
    </source>
</evidence>
<dbReference type="PANTHER" id="PTHR23132">
    <property type="entry name" value="D-ALANINE--D-ALANINE LIGASE"/>
    <property type="match status" value="1"/>
</dbReference>
<dbReference type="EMBL" id="CP008985">
    <property type="protein sequence ID" value="AIN47308.1"/>
    <property type="molecule type" value="Genomic_DNA"/>
</dbReference>
<dbReference type="AlphaFoldDB" id="A0A088NB37"/>
<evidence type="ECO:0000256" key="12">
    <source>
        <dbReference type="ARBA" id="ARBA00023211"/>
    </source>
</evidence>
<evidence type="ECO:0000256" key="1">
    <source>
        <dbReference type="ARBA" id="ARBA00001936"/>
    </source>
</evidence>
<proteinExistence type="inferred from homology"/>
<evidence type="ECO:0000259" key="20">
    <source>
        <dbReference type="PROSITE" id="PS50975"/>
    </source>
</evidence>
<comment type="similarity">
    <text evidence="4 15">Belongs to the D-alanine--D-alanine ligase family.</text>
</comment>
<feature type="binding site" evidence="17">
    <location>
        <begin position="191"/>
        <end position="192"/>
    </location>
    <ligand>
        <name>ATP</name>
        <dbReference type="ChEBI" id="CHEBI:30616"/>
    </ligand>
</feature>
<reference evidence="21 22" key="1">
    <citation type="journal article" date="2014" name="MBio">
        <title>Differential genome evolution between companion symbionts in an insect-bacterial symbiosis.</title>
        <authorList>
            <person name="Bennett G.M."/>
            <person name="McCutcheon J.P."/>
            <person name="MacDonald B.R."/>
            <person name="Romanovicz D."/>
            <person name="Moran N.A."/>
        </authorList>
    </citation>
    <scope>NUCLEOTIDE SEQUENCE [LARGE SCALE GENOMIC DNA]</scope>
    <source>
        <strain evidence="21 22">BGSS</strain>
    </source>
</reference>
<dbReference type="InterPro" id="IPR011761">
    <property type="entry name" value="ATP-grasp"/>
</dbReference>
<dbReference type="PROSITE" id="PS00843">
    <property type="entry name" value="DALA_DALA_LIGASE_1"/>
    <property type="match status" value="1"/>
</dbReference>
<dbReference type="PANTHER" id="PTHR23132:SF25">
    <property type="entry name" value="D-ALANINE--D-ALANINE LIGASE A"/>
    <property type="match status" value="1"/>
</dbReference>
<comment type="function">
    <text evidence="2 15">Cell wall formation.</text>
</comment>
<dbReference type="InterPro" id="IPR016185">
    <property type="entry name" value="PreATP-grasp_dom_sf"/>
</dbReference>
<dbReference type="GO" id="GO:0071555">
    <property type="term" value="P:cell wall organization"/>
    <property type="evidence" value="ECO:0007669"/>
    <property type="project" value="UniProtKB-KW"/>
</dbReference>
<dbReference type="Gene3D" id="3.40.50.20">
    <property type="match status" value="1"/>
</dbReference>
<keyword evidence="5 15" id="KW-0436">Ligase</keyword>
<dbReference type="EC" id="6.3.2.4" evidence="15"/>
<evidence type="ECO:0000256" key="4">
    <source>
        <dbReference type="ARBA" id="ARBA00010871"/>
    </source>
</evidence>
<dbReference type="PROSITE" id="PS50975">
    <property type="entry name" value="ATP_GRASP"/>
    <property type="match status" value="1"/>
</dbReference>
<keyword evidence="9 18" id="KW-0460">Magnesium</keyword>
<evidence type="ECO:0000256" key="18">
    <source>
        <dbReference type="PIRSR" id="PIRSR039102-3"/>
    </source>
</evidence>
<feature type="active site" evidence="16">
    <location>
        <position position="16"/>
    </location>
</feature>
<dbReference type="Gene3D" id="3.30.470.20">
    <property type="entry name" value="ATP-grasp fold, B domain"/>
    <property type="match status" value="1"/>
</dbReference>
<evidence type="ECO:0000256" key="17">
    <source>
        <dbReference type="PIRSR" id="PIRSR039102-2"/>
    </source>
</evidence>
<dbReference type="eggNOG" id="COG1181">
    <property type="taxonomic scope" value="Bacteria"/>
</dbReference>
<comment type="pathway">
    <text evidence="3 15">Cell wall biogenesis; peptidoglycan biosynthesis.</text>
</comment>
<dbReference type="SUPFAM" id="SSF56059">
    <property type="entry name" value="Glutathione synthetase ATP-binding domain-like"/>
    <property type="match status" value="1"/>
</dbReference>
<feature type="binding site" evidence="18">
    <location>
        <position position="302"/>
    </location>
    <ligand>
        <name>Mg(2+)</name>
        <dbReference type="ChEBI" id="CHEBI:18420"/>
        <label>1</label>
    </ligand>
</feature>
<dbReference type="UniPathway" id="UPA00219"/>
<feature type="active site" evidence="16">
    <location>
        <position position="191"/>
    </location>
</feature>
<dbReference type="HAMAP" id="MF_00047">
    <property type="entry name" value="Dala_Dala_lig"/>
    <property type="match status" value="1"/>
</dbReference>
<gene>
    <name evidence="15" type="primary">ddl</name>
    <name evidence="21" type="ORF">IM45_873</name>
</gene>
<dbReference type="NCBIfam" id="NF002525">
    <property type="entry name" value="PRK01966.1-1"/>
    <property type="match status" value="1"/>
</dbReference>
<keyword evidence="15" id="KW-0963">Cytoplasm</keyword>
<comment type="subcellular location">
    <subcellularLocation>
        <location evidence="15">Cytoplasm</location>
    </subcellularLocation>
</comment>
<dbReference type="Pfam" id="PF01820">
    <property type="entry name" value="Dala_Dala_lig_N"/>
    <property type="match status" value="1"/>
</dbReference>
<protein>
    <recommendedName>
        <fullName evidence="15">D-alanine--D-alanine ligase</fullName>
        <ecNumber evidence="15">6.3.2.4</ecNumber>
    </recommendedName>
    <alternativeName>
        <fullName evidence="15">D-Ala-D-Ala ligase</fullName>
    </alternativeName>
    <alternativeName>
        <fullName evidence="15">D-alanylalanine synthetase</fullName>
    </alternativeName>
</protein>
<keyword evidence="11 15" id="KW-0573">Peptidoglycan synthesis</keyword>